<organism evidence="2 3">
    <name type="scientific">Serratia marcescens</name>
    <dbReference type="NCBI Taxonomy" id="615"/>
    <lineage>
        <taxon>Bacteria</taxon>
        <taxon>Pseudomonadati</taxon>
        <taxon>Pseudomonadota</taxon>
        <taxon>Gammaproteobacteria</taxon>
        <taxon>Enterobacterales</taxon>
        <taxon>Yersiniaceae</taxon>
        <taxon>Serratia</taxon>
    </lineage>
</organism>
<feature type="signal peptide" evidence="1">
    <location>
        <begin position="1"/>
        <end position="20"/>
    </location>
</feature>
<dbReference type="RefSeq" id="WP_065772212.1">
    <property type="nucleotide sequence ID" value="NZ_JAOXCP010000122.1"/>
</dbReference>
<gene>
    <name evidence="2" type="ORF">AN695_0226920</name>
</gene>
<protein>
    <recommendedName>
        <fullName evidence="4">Exc2 family lipoprotein</fullName>
    </recommendedName>
</protein>
<evidence type="ECO:0000313" key="2">
    <source>
        <dbReference type="EMBL" id="OCO78363.1"/>
    </source>
</evidence>
<dbReference type="Proteomes" id="UP000050489">
    <property type="component" value="Unassembled WGS sequence"/>
</dbReference>
<feature type="chain" id="PRO_5026226094" description="Exc2 family lipoprotein" evidence="1">
    <location>
        <begin position="21"/>
        <end position="139"/>
    </location>
</feature>
<keyword evidence="1" id="KW-0732">Signal</keyword>
<evidence type="ECO:0000256" key="1">
    <source>
        <dbReference type="SAM" id="SignalP"/>
    </source>
</evidence>
<comment type="caution">
    <text evidence="2">The sequence shown here is derived from an EMBL/GenBank/DDBJ whole genome shotgun (WGS) entry which is preliminary data.</text>
</comment>
<evidence type="ECO:0008006" key="4">
    <source>
        <dbReference type="Google" id="ProtNLM"/>
    </source>
</evidence>
<name>A0A2F0P2R7_SERMA</name>
<sequence length="139" mass="15888">MTTHSIRKTAVLLTCLFTLAGCNTPTTSAERHAKHFIYAADDGFDPNFVTRKHDTMKLSVPFFKQFWLQGKQDREKGISKEEADKRVIYFSSDEFINSIKKRSIFAGKAYNVEMPSQKWRKAMSDAVSGAYMDGYEGRN</sequence>
<reference evidence="3" key="1">
    <citation type="submission" date="2016-04" db="EMBL/GenBank/DDBJ databases">
        <authorList>
            <person name="Osei Sekyere J."/>
            <person name="Sivertsen A."/>
            <person name="Pedersen A.T."/>
            <person name="Sundsfjord A."/>
        </authorList>
    </citation>
    <scope>NUCLEOTIDE SEQUENCE [LARGE SCALE GENOMIC DNA]</scope>
    <source>
        <strain evidence="3">945174350</strain>
    </source>
</reference>
<dbReference type="NCBIfam" id="NF033828">
    <property type="entry name" value="entry_exc2_fam"/>
    <property type="match status" value="1"/>
</dbReference>
<dbReference type="AlphaFoldDB" id="A0A2F0P2R7"/>
<evidence type="ECO:0000313" key="3">
    <source>
        <dbReference type="Proteomes" id="UP000050489"/>
    </source>
</evidence>
<accession>A0A2F0P2R7</accession>
<dbReference type="PROSITE" id="PS51257">
    <property type="entry name" value="PROKAR_LIPOPROTEIN"/>
    <property type="match status" value="1"/>
</dbReference>
<proteinExistence type="predicted"/>
<dbReference type="EMBL" id="LJEX02000175">
    <property type="protein sequence ID" value="OCO78363.1"/>
    <property type="molecule type" value="Genomic_DNA"/>
</dbReference>